<dbReference type="STRING" id="1784.VC42_16445"/>
<dbReference type="PANTHER" id="PTHR33406">
    <property type="entry name" value="MEMBRANE PROTEIN MJ1562-RELATED"/>
    <property type="match status" value="1"/>
</dbReference>
<comment type="subcellular location">
    <subcellularLocation>
        <location evidence="1">Cell membrane</location>
        <topology evidence="1">Multi-pass membrane protein</topology>
    </subcellularLocation>
</comment>
<feature type="transmembrane region" description="Helical" evidence="8">
    <location>
        <begin position="677"/>
        <end position="702"/>
    </location>
</feature>
<proteinExistence type="inferred from homology"/>
<feature type="transmembrane region" description="Helical" evidence="8">
    <location>
        <begin position="12"/>
        <end position="34"/>
    </location>
</feature>
<dbReference type="PANTHER" id="PTHR33406:SF11">
    <property type="entry name" value="MEMBRANE PROTEIN SCO6666-RELATED"/>
    <property type="match status" value="1"/>
</dbReference>
<sequence length="993" mass="106598">MFAWWGRTVYRYRYIVIGVMVALCLGGGIFGMSLGKHVTQSGFYDDGSQSVKASILGDQTYGRDRTSHIVATLPAPDGKTVDDQAWRDQVVGELNKLKTDHSDQIVGWAGWLAAPDSTNPLIKGMVSEDRKYTFVTIPLKGDDDDTILNNYKAVAPALQKLDGGKVELAGLEPVASALTGTIASDQKLLEYLGLPLVTVVLFLVFGGAVAAGLPVIVGGLSIAGALGILRFAAIFGPVHFFAQPVVSLIGFGIAIDYGLFIVSRFREEIAEGYDTEAAVRRTVMTAGRTVVFSAALIIACSASLLVLPQGFVHSLTYAIFAAVGLAALLSVTLLPACLGILGRHVDALGVRTAFRVPFLRNWKYSRAYLNWLADRLQKTKTREEVEAGFWGKLVTWVMKRPLAFAIPIAVGMILLVIPLGNLSLGGMSEKYLPPDNAVRLAQEHFDKRFPGYRTEQLTVVIQSNNHTKVTDQQVADIRNRIAGITGFTDKTWEERPCPTIAGNPCVAGPNGTTQPKDDTVRVIQNGLVNKNDAEKKIQELRAVNPPKGLTLLVGGTPALEQDSIHSLFDKAPLMLVLLLSASLLLMFLAFGSVVLPIKAALMSALTLGSTLGILTWIFVDGHFSNVLNFTPTPLMVVLIALVVAVGFGLATDYEVFLVSRMVEARERGMSTAEAIRIGTATTGRLITAAALVLAVVAGSFMFSDLVMMKYLAFGLAAALLLDATVVRMFLVPSVMKLLGDDCWWAPRWARRLQNKLGLGEIDLPDERKRTGVNGRPVRPPVAASLVAAKPRAPHDPTHPGAPPEPSRAIRPGPSEPRPAAELPAGGHPARIQPRPVQPTEAKTTRFAAPGNSETAARPPAAPAPPAPPPSAGQTRAMPVPGNHEPKGDPAEPTTALPVARTEVNDTDAATEKMNARGQDDNGDNSRPRRRAGGGVSAQDLLRREGRLYIGPPSPRRSAPDGRAWPGPWFRRRPHPAVRLPPPDPWLAAPGSHC</sequence>
<evidence type="ECO:0000313" key="10">
    <source>
        <dbReference type="EMBL" id="ORJ60003.1"/>
    </source>
</evidence>
<feature type="compositionally biased region" description="Basic and acidic residues" evidence="7">
    <location>
        <begin position="909"/>
        <end position="926"/>
    </location>
</feature>
<dbReference type="InterPro" id="IPR004869">
    <property type="entry name" value="MMPL_dom"/>
</dbReference>
<feature type="transmembrane region" description="Helical" evidence="8">
    <location>
        <begin position="402"/>
        <end position="424"/>
    </location>
</feature>
<evidence type="ECO:0000256" key="2">
    <source>
        <dbReference type="ARBA" id="ARBA00010157"/>
    </source>
</evidence>
<dbReference type="EMBL" id="MZZM01000018">
    <property type="protein sequence ID" value="ORJ60003.1"/>
    <property type="molecule type" value="Genomic_DNA"/>
</dbReference>
<comment type="caution">
    <text evidence="10">The sequence shown here is derived from an EMBL/GenBank/DDBJ whole genome shotgun (WGS) entry which is preliminary data.</text>
</comment>
<feature type="transmembrane region" description="Helical" evidence="8">
    <location>
        <begin position="600"/>
        <end position="619"/>
    </location>
</feature>
<protein>
    <recommendedName>
        <fullName evidence="9">Membrane transport protein MMPL domain-containing protein</fullName>
    </recommendedName>
</protein>
<evidence type="ECO:0000256" key="5">
    <source>
        <dbReference type="ARBA" id="ARBA00022989"/>
    </source>
</evidence>
<comment type="similarity">
    <text evidence="2">Belongs to the resistance-nodulation-cell division (RND) (TC 2.A.6) family. MmpL subfamily.</text>
</comment>
<accession>A0A1X0Y4D1</accession>
<feature type="region of interest" description="Disordered" evidence="7">
    <location>
        <begin position="788"/>
        <end position="964"/>
    </location>
</feature>
<feature type="transmembrane region" description="Helical" evidence="8">
    <location>
        <begin position="317"/>
        <end position="341"/>
    </location>
</feature>
<feature type="compositionally biased region" description="Pro residues" evidence="7">
    <location>
        <begin position="859"/>
        <end position="870"/>
    </location>
</feature>
<keyword evidence="5 8" id="KW-1133">Transmembrane helix</keyword>
<feature type="transmembrane region" description="Helical" evidence="8">
    <location>
        <begin position="196"/>
        <end position="229"/>
    </location>
</feature>
<feature type="domain" description="Membrane transport protein MMPL" evidence="9">
    <location>
        <begin position="47"/>
        <end position="351"/>
    </location>
</feature>
<name>A0A1X0Y4D1_MYCSI</name>
<evidence type="ECO:0000259" key="9">
    <source>
        <dbReference type="Pfam" id="PF03176"/>
    </source>
</evidence>
<reference evidence="10 11" key="1">
    <citation type="submission" date="2017-03" db="EMBL/GenBank/DDBJ databases">
        <title>Genomic insights into Mycobacterium simiae human colonization.</title>
        <authorList>
            <person name="Steffani J.L."/>
            <person name="Brunck M.E."/>
            <person name="Cruz E."/>
            <person name="Montiel R."/>
            <person name="Barona F."/>
        </authorList>
    </citation>
    <scope>NUCLEOTIDE SEQUENCE [LARGE SCALE GENOMIC DNA]</scope>
    <source>
        <strain evidence="10 11">MsiGto</strain>
    </source>
</reference>
<feature type="domain" description="Membrane transport protein MMPL" evidence="9">
    <location>
        <begin position="431"/>
        <end position="747"/>
    </location>
</feature>
<dbReference type="GO" id="GO:0005886">
    <property type="term" value="C:plasma membrane"/>
    <property type="evidence" value="ECO:0007669"/>
    <property type="project" value="UniProtKB-SubCell"/>
</dbReference>
<keyword evidence="3" id="KW-1003">Cell membrane</keyword>
<feature type="transmembrane region" description="Helical" evidence="8">
    <location>
        <begin position="634"/>
        <end position="656"/>
    </location>
</feature>
<feature type="transmembrane region" description="Helical" evidence="8">
    <location>
        <begin position="241"/>
        <end position="262"/>
    </location>
</feature>
<feature type="transmembrane region" description="Helical" evidence="8">
    <location>
        <begin position="290"/>
        <end position="311"/>
    </location>
</feature>
<dbReference type="SUPFAM" id="SSF82866">
    <property type="entry name" value="Multidrug efflux transporter AcrB transmembrane domain"/>
    <property type="match status" value="2"/>
</dbReference>
<evidence type="ECO:0000256" key="3">
    <source>
        <dbReference type="ARBA" id="ARBA00022475"/>
    </source>
</evidence>
<dbReference type="Pfam" id="PF03176">
    <property type="entry name" value="MMPL"/>
    <property type="match status" value="2"/>
</dbReference>
<evidence type="ECO:0000256" key="8">
    <source>
        <dbReference type="SAM" id="Phobius"/>
    </source>
</evidence>
<evidence type="ECO:0000256" key="1">
    <source>
        <dbReference type="ARBA" id="ARBA00004651"/>
    </source>
</evidence>
<evidence type="ECO:0000313" key="11">
    <source>
        <dbReference type="Proteomes" id="UP000193040"/>
    </source>
</evidence>
<gene>
    <name evidence="10" type="ORF">B5M45_13935</name>
</gene>
<dbReference type="Proteomes" id="UP000193040">
    <property type="component" value="Unassembled WGS sequence"/>
</dbReference>
<dbReference type="Gene3D" id="1.20.1640.10">
    <property type="entry name" value="Multidrug efflux transporter AcrB transmembrane domain"/>
    <property type="match status" value="2"/>
</dbReference>
<dbReference type="AlphaFoldDB" id="A0A1X0Y4D1"/>
<organism evidence="10 11">
    <name type="scientific">Mycobacterium simiae</name>
    <name type="common">Mycobacterium habana</name>
    <dbReference type="NCBI Taxonomy" id="1784"/>
    <lineage>
        <taxon>Bacteria</taxon>
        <taxon>Bacillati</taxon>
        <taxon>Actinomycetota</taxon>
        <taxon>Actinomycetes</taxon>
        <taxon>Mycobacteriales</taxon>
        <taxon>Mycobacteriaceae</taxon>
        <taxon>Mycobacterium</taxon>
        <taxon>Mycobacterium simiae complex</taxon>
    </lineage>
</organism>
<evidence type="ECO:0000256" key="7">
    <source>
        <dbReference type="SAM" id="MobiDB-lite"/>
    </source>
</evidence>
<evidence type="ECO:0000256" key="6">
    <source>
        <dbReference type="ARBA" id="ARBA00023136"/>
    </source>
</evidence>
<keyword evidence="11" id="KW-1185">Reference proteome</keyword>
<evidence type="ECO:0000256" key="4">
    <source>
        <dbReference type="ARBA" id="ARBA00022692"/>
    </source>
</evidence>
<feature type="transmembrane region" description="Helical" evidence="8">
    <location>
        <begin position="573"/>
        <end position="593"/>
    </location>
</feature>
<keyword evidence="6 8" id="KW-0472">Membrane</keyword>
<dbReference type="InterPro" id="IPR050545">
    <property type="entry name" value="Mycobact_MmpL"/>
</dbReference>
<keyword evidence="4 8" id="KW-0812">Transmembrane</keyword>